<evidence type="ECO:0000313" key="3">
    <source>
        <dbReference type="Proteomes" id="UP000461948"/>
    </source>
</evidence>
<comment type="caution">
    <text evidence="2">The sequence shown here is derived from an EMBL/GenBank/DDBJ whole genome shotgun (WGS) entry which is preliminary data.</text>
</comment>
<dbReference type="Proteomes" id="UP000461948">
    <property type="component" value="Unassembled WGS sequence"/>
</dbReference>
<evidence type="ECO:0000313" key="2">
    <source>
        <dbReference type="EMBL" id="MSE15958.1"/>
    </source>
</evidence>
<organism evidence="2 3">
    <name type="scientific">Enterobacter agglomerans</name>
    <name type="common">Erwinia herbicola</name>
    <name type="synonym">Pantoea agglomerans</name>
    <dbReference type="NCBI Taxonomy" id="549"/>
    <lineage>
        <taxon>Bacteria</taxon>
        <taxon>Pseudomonadati</taxon>
        <taxon>Pseudomonadota</taxon>
        <taxon>Gammaproteobacteria</taxon>
        <taxon>Enterobacterales</taxon>
        <taxon>Erwiniaceae</taxon>
        <taxon>Pantoea</taxon>
        <taxon>Pantoea agglomerans group</taxon>
    </lineage>
</organism>
<dbReference type="AlphaFoldDB" id="A0A7X2MMJ0"/>
<proteinExistence type="predicted"/>
<gene>
    <name evidence="2" type="ORF">GKC49_12795</name>
</gene>
<evidence type="ECO:0000256" key="1">
    <source>
        <dbReference type="SAM" id="SignalP"/>
    </source>
</evidence>
<protein>
    <submittedName>
        <fullName evidence="2">Uncharacterized protein</fullName>
    </submittedName>
</protein>
<reference evidence="2 3" key="1">
    <citation type="submission" date="2019-11" db="EMBL/GenBank/DDBJ databases">
        <title>Draft Genome Sequence of Plant Growth-Promoting Rhizosphere-Associated Bacteria.</title>
        <authorList>
            <person name="Vasilyev I.Y."/>
            <person name="Radchenko V."/>
            <person name="Ilnitskaya E.V."/>
        </authorList>
    </citation>
    <scope>NUCLEOTIDE SEQUENCE [LARGE SCALE GENOMIC DNA]</scope>
    <source>
        <strain evidence="2 3">VRA_MhP_f</strain>
    </source>
</reference>
<feature type="signal peptide" evidence="1">
    <location>
        <begin position="1"/>
        <end position="21"/>
    </location>
</feature>
<feature type="chain" id="PRO_5031268920" evidence="1">
    <location>
        <begin position="22"/>
        <end position="199"/>
    </location>
</feature>
<accession>A0A7X2MMJ0</accession>
<sequence>MFMRRASLFLMSMMAISQAQAANLRAVDVITFDVAGVKTGMDYDEAVKAMTEHFHVPASSLDVDKYPALNVVTGDKQPQYIAYEKNGVKLVAHFEGRVPADPKHALAVSQISYELPYSTENKNAMAKAAVEKYGVQSNAPYTPMVWCKAPGKMATMACGPDPEQPVLKLSGTSLEMNDPSWTNARIKMMDSNQTRTPGF</sequence>
<keyword evidence="1" id="KW-0732">Signal</keyword>
<dbReference type="EMBL" id="WKLC01000521">
    <property type="protein sequence ID" value="MSE15958.1"/>
    <property type="molecule type" value="Genomic_DNA"/>
</dbReference>
<dbReference type="RefSeq" id="WP_033773424.1">
    <property type="nucleotide sequence ID" value="NZ_JBBCND010000001.1"/>
</dbReference>
<name>A0A7X2MMJ0_ENTAG</name>